<organism evidence="1 2">
    <name type="scientific">Dreissena polymorpha</name>
    <name type="common">Zebra mussel</name>
    <name type="synonym">Mytilus polymorpha</name>
    <dbReference type="NCBI Taxonomy" id="45954"/>
    <lineage>
        <taxon>Eukaryota</taxon>
        <taxon>Metazoa</taxon>
        <taxon>Spiralia</taxon>
        <taxon>Lophotrochozoa</taxon>
        <taxon>Mollusca</taxon>
        <taxon>Bivalvia</taxon>
        <taxon>Autobranchia</taxon>
        <taxon>Heteroconchia</taxon>
        <taxon>Euheterodonta</taxon>
        <taxon>Imparidentia</taxon>
        <taxon>Neoheterodontei</taxon>
        <taxon>Myida</taxon>
        <taxon>Dreissenoidea</taxon>
        <taxon>Dreissenidae</taxon>
        <taxon>Dreissena</taxon>
    </lineage>
</organism>
<keyword evidence="2" id="KW-1185">Reference proteome</keyword>
<evidence type="ECO:0000313" key="2">
    <source>
        <dbReference type="Proteomes" id="UP000828390"/>
    </source>
</evidence>
<comment type="caution">
    <text evidence="1">The sequence shown here is derived from an EMBL/GenBank/DDBJ whole genome shotgun (WGS) entry which is preliminary data.</text>
</comment>
<proteinExistence type="predicted"/>
<sequence>MTTPLLHKYYNSLKKFSTKTSSSDYQASYQYLLPCWVHQFFQQQSLGEFDFRLSIDVA</sequence>
<dbReference type="AlphaFoldDB" id="A0A9D4NJB1"/>
<dbReference type="Proteomes" id="UP000828390">
    <property type="component" value="Unassembled WGS sequence"/>
</dbReference>
<protein>
    <submittedName>
        <fullName evidence="1">Uncharacterized protein</fullName>
    </submittedName>
</protein>
<evidence type="ECO:0000313" key="1">
    <source>
        <dbReference type="EMBL" id="KAH3894729.1"/>
    </source>
</evidence>
<reference evidence="1" key="1">
    <citation type="journal article" date="2019" name="bioRxiv">
        <title>The Genome of the Zebra Mussel, Dreissena polymorpha: A Resource for Invasive Species Research.</title>
        <authorList>
            <person name="McCartney M.A."/>
            <person name="Auch B."/>
            <person name="Kono T."/>
            <person name="Mallez S."/>
            <person name="Zhang Y."/>
            <person name="Obille A."/>
            <person name="Becker A."/>
            <person name="Abrahante J.E."/>
            <person name="Garbe J."/>
            <person name="Badalamenti J.P."/>
            <person name="Herman A."/>
            <person name="Mangelson H."/>
            <person name="Liachko I."/>
            <person name="Sullivan S."/>
            <person name="Sone E.D."/>
            <person name="Koren S."/>
            <person name="Silverstein K.A.T."/>
            <person name="Beckman K.B."/>
            <person name="Gohl D.M."/>
        </authorList>
    </citation>
    <scope>NUCLEOTIDE SEQUENCE</scope>
    <source>
        <strain evidence="1">Duluth1</strain>
        <tissue evidence="1">Whole animal</tissue>
    </source>
</reference>
<reference evidence="1" key="2">
    <citation type="submission" date="2020-11" db="EMBL/GenBank/DDBJ databases">
        <authorList>
            <person name="McCartney M.A."/>
            <person name="Auch B."/>
            <person name="Kono T."/>
            <person name="Mallez S."/>
            <person name="Becker A."/>
            <person name="Gohl D.M."/>
            <person name="Silverstein K.A.T."/>
            <person name="Koren S."/>
            <person name="Bechman K.B."/>
            <person name="Herman A."/>
            <person name="Abrahante J.E."/>
            <person name="Garbe J."/>
        </authorList>
    </citation>
    <scope>NUCLEOTIDE SEQUENCE</scope>
    <source>
        <strain evidence="1">Duluth1</strain>
        <tissue evidence="1">Whole animal</tissue>
    </source>
</reference>
<accession>A0A9D4NJB1</accession>
<gene>
    <name evidence="1" type="ORF">DPMN_018886</name>
</gene>
<name>A0A9D4NJB1_DREPO</name>
<dbReference type="EMBL" id="JAIWYP010000001">
    <property type="protein sequence ID" value="KAH3894729.1"/>
    <property type="molecule type" value="Genomic_DNA"/>
</dbReference>